<dbReference type="Proteomes" id="UP000325458">
    <property type="component" value="Chromosome"/>
</dbReference>
<dbReference type="Proteomes" id="UP000194225">
    <property type="component" value="Unassembled WGS sequence"/>
</dbReference>
<evidence type="ECO:0000313" key="3">
    <source>
        <dbReference type="Proteomes" id="UP000194225"/>
    </source>
</evidence>
<dbReference type="EMBL" id="MIGA01000100">
    <property type="protein sequence ID" value="OSY35106.1"/>
    <property type="molecule type" value="Genomic_DNA"/>
</dbReference>
<sequence length="100" mass="11412">MRRPRLILRYHSAWYSHPIGGRPIGPRPILGLHRTPDPNCRICGGYGCVMTSSASDPEEPDFVDCPCAPFLPLVTIWLPKWADTTRYRRSNRGYSNEPPF</sequence>
<dbReference type="KEGG" id="spla:CP981_21240"/>
<gene>
    <name evidence="1" type="ORF">BG653_07267</name>
    <name evidence="2" type="ORF">CP981_21240</name>
</gene>
<name>A0AAE6NIQ5_STRPT</name>
<evidence type="ECO:0000313" key="4">
    <source>
        <dbReference type="Proteomes" id="UP000325458"/>
    </source>
</evidence>
<accession>A0AAE6NIQ5</accession>
<dbReference type="AlphaFoldDB" id="A0AAE6NIQ5"/>
<evidence type="ECO:0000313" key="1">
    <source>
        <dbReference type="EMBL" id="OSY35106.1"/>
    </source>
</evidence>
<evidence type="ECO:0000313" key="2">
    <source>
        <dbReference type="EMBL" id="QEV53834.1"/>
    </source>
</evidence>
<protein>
    <submittedName>
        <fullName evidence="2">Uncharacterized protein</fullName>
    </submittedName>
</protein>
<reference evidence="2 4" key="2">
    <citation type="submission" date="2017-09" db="EMBL/GenBank/DDBJ databases">
        <authorList>
            <person name="Lee N."/>
            <person name="Cho B.-K."/>
        </authorList>
    </citation>
    <scope>NUCLEOTIDE SEQUENCE [LARGE SCALE GENOMIC DNA]</scope>
    <source>
        <strain evidence="2 4">ATCC 23948</strain>
    </source>
</reference>
<organism evidence="2 4">
    <name type="scientific">Streptomyces platensis</name>
    <dbReference type="NCBI Taxonomy" id="58346"/>
    <lineage>
        <taxon>Bacteria</taxon>
        <taxon>Bacillati</taxon>
        <taxon>Actinomycetota</taxon>
        <taxon>Actinomycetes</taxon>
        <taxon>Kitasatosporales</taxon>
        <taxon>Streptomycetaceae</taxon>
        <taxon>Streptomyces</taxon>
    </lineage>
</organism>
<dbReference type="EMBL" id="CP023691">
    <property type="protein sequence ID" value="QEV53834.1"/>
    <property type="molecule type" value="Genomic_DNA"/>
</dbReference>
<reference evidence="1 3" key="1">
    <citation type="submission" date="2016-09" db="EMBL/GenBank/DDBJ databases">
        <title>Streptomyces platensis DSM40041, a candidate organism with high potential of specific P450 cytochromes.</title>
        <authorList>
            <person name="Grumaz C."/>
            <person name="Vainshtein Y."/>
            <person name="Kirstahler P."/>
            <person name="Sohn K."/>
        </authorList>
    </citation>
    <scope>NUCLEOTIDE SEQUENCE [LARGE SCALE GENOMIC DNA]</scope>
    <source>
        <strain evidence="1 3">DSM 40041</strain>
    </source>
</reference>
<proteinExistence type="predicted"/>
<dbReference type="GeneID" id="90925805"/>
<dbReference type="RefSeq" id="WP_085928643.1">
    <property type="nucleotide sequence ID" value="NZ_BAABSS010000141.1"/>
</dbReference>
<keyword evidence="3" id="KW-1185">Reference proteome</keyword>